<dbReference type="AlphaFoldDB" id="A0A0A9TKS4"/>
<name>A0A0A9TKS4_ARUDO</name>
<proteinExistence type="predicted"/>
<evidence type="ECO:0000313" key="1">
    <source>
        <dbReference type="EMBL" id="JAD15486.1"/>
    </source>
</evidence>
<protein>
    <submittedName>
        <fullName evidence="1">Uncharacterized protein</fullName>
    </submittedName>
</protein>
<sequence length="53" mass="5746">MSSPGLERWWARSQPLALGQKLTSGPVKSLFGPISQIPFGPRSTPRVTPNPES</sequence>
<organism evidence="1">
    <name type="scientific">Arundo donax</name>
    <name type="common">Giant reed</name>
    <name type="synonym">Donax arundinaceus</name>
    <dbReference type="NCBI Taxonomy" id="35708"/>
    <lineage>
        <taxon>Eukaryota</taxon>
        <taxon>Viridiplantae</taxon>
        <taxon>Streptophyta</taxon>
        <taxon>Embryophyta</taxon>
        <taxon>Tracheophyta</taxon>
        <taxon>Spermatophyta</taxon>
        <taxon>Magnoliopsida</taxon>
        <taxon>Liliopsida</taxon>
        <taxon>Poales</taxon>
        <taxon>Poaceae</taxon>
        <taxon>PACMAD clade</taxon>
        <taxon>Arundinoideae</taxon>
        <taxon>Arundineae</taxon>
        <taxon>Arundo</taxon>
    </lineage>
</organism>
<dbReference type="EMBL" id="GBRH01282409">
    <property type="protein sequence ID" value="JAD15486.1"/>
    <property type="molecule type" value="Transcribed_RNA"/>
</dbReference>
<reference evidence="1" key="1">
    <citation type="submission" date="2014-09" db="EMBL/GenBank/DDBJ databases">
        <authorList>
            <person name="Magalhaes I.L.F."/>
            <person name="Oliveira U."/>
            <person name="Santos F.R."/>
            <person name="Vidigal T.H.D.A."/>
            <person name="Brescovit A.D."/>
            <person name="Santos A.J."/>
        </authorList>
    </citation>
    <scope>NUCLEOTIDE SEQUENCE</scope>
    <source>
        <tissue evidence="1">Shoot tissue taken approximately 20 cm above the soil surface</tissue>
    </source>
</reference>
<accession>A0A0A9TKS4</accession>
<reference evidence="1" key="2">
    <citation type="journal article" date="2015" name="Data Brief">
        <title>Shoot transcriptome of the giant reed, Arundo donax.</title>
        <authorList>
            <person name="Barrero R.A."/>
            <person name="Guerrero F.D."/>
            <person name="Moolhuijzen P."/>
            <person name="Goolsby J.A."/>
            <person name="Tidwell J."/>
            <person name="Bellgard S.E."/>
            <person name="Bellgard M.I."/>
        </authorList>
    </citation>
    <scope>NUCLEOTIDE SEQUENCE</scope>
    <source>
        <tissue evidence="1">Shoot tissue taken approximately 20 cm above the soil surface</tissue>
    </source>
</reference>